<evidence type="ECO:0000256" key="4">
    <source>
        <dbReference type="ARBA" id="ARBA00022533"/>
    </source>
</evidence>
<evidence type="ECO:0000313" key="18">
    <source>
        <dbReference type="Proteomes" id="UP000198995"/>
    </source>
</evidence>
<evidence type="ECO:0000256" key="15">
    <source>
        <dbReference type="HAMAP-Rule" id="MF_01218"/>
    </source>
</evidence>
<evidence type="ECO:0000256" key="12">
    <source>
        <dbReference type="ARBA" id="ARBA00056901"/>
    </source>
</evidence>
<evidence type="ECO:0000259" key="16">
    <source>
        <dbReference type="Pfam" id="PF14681"/>
    </source>
</evidence>
<dbReference type="AlphaFoldDB" id="A0A1G6VKQ3"/>
<name>A0A1G6VKQ3_PEPNI</name>
<dbReference type="NCBIfam" id="NF001097">
    <property type="entry name" value="PRK00129.1"/>
    <property type="match status" value="1"/>
</dbReference>
<dbReference type="EMBL" id="FNAF01000004">
    <property type="protein sequence ID" value="SDD53436.1"/>
    <property type="molecule type" value="Genomic_DNA"/>
</dbReference>
<evidence type="ECO:0000256" key="8">
    <source>
        <dbReference type="ARBA" id="ARBA00022842"/>
    </source>
</evidence>
<dbReference type="UniPathway" id="UPA00574">
    <property type="reaction ID" value="UER00636"/>
</dbReference>
<evidence type="ECO:0000256" key="11">
    <source>
        <dbReference type="ARBA" id="ARBA00052919"/>
    </source>
</evidence>
<proteinExistence type="inferred from homology"/>
<keyword evidence="5 15" id="KW-0328">Glycosyltransferase</keyword>
<evidence type="ECO:0000256" key="9">
    <source>
        <dbReference type="ARBA" id="ARBA00023134"/>
    </source>
</evidence>
<dbReference type="InterPro" id="IPR029057">
    <property type="entry name" value="PRTase-like"/>
</dbReference>
<dbReference type="GO" id="GO:0005737">
    <property type="term" value="C:cytoplasm"/>
    <property type="evidence" value="ECO:0007669"/>
    <property type="project" value="UniProtKB-ARBA"/>
</dbReference>
<evidence type="ECO:0000256" key="1">
    <source>
        <dbReference type="ARBA" id="ARBA00005180"/>
    </source>
</evidence>
<evidence type="ECO:0000256" key="3">
    <source>
        <dbReference type="ARBA" id="ARBA00011894"/>
    </source>
</evidence>
<comment type="pathway">
    <text evidence="1 15">Pyrimidine metabolism; UMP biosynthesis via salvage pathway; UMP from uracil: step 1/1.</text>
</comment>
<feature type="binding site" evidence="15">
    <location>
        <position position="200"/>
    </location>
    <ligand>
        <name>5-phospho-alpha-D-ribose 1-diphosphate</name>
        <dbReference type="ChEBI" id="CHEBI:58017"/>
    </ligand>
</feature>
<dbReference type="GO" id="GO:0044206">
    <property type="term" value="P:UMP salvage"/>
    <property type="evidence" value="ECO:0007669"/>
    <property type="project" value="UniProtKB-UniRule"/>
</dbReference>
<dbReference type="InterPro" id="IPR050054">
    <property type="entry name" value="UPRTase/APRTase"/>
</dbReference>
<organism evidence="17 18">
    <name type="scientific">Peptococcus niger</name>
    <dbReference type="NCBI Taxonomy" id="2741"/>
    <lineage>
        <taxon>Bacteria</taxon>
        <taxon>Bacillati</taxon>
        <taxon>Bacillota</taxon>
        <taxon>Clostridia</taxon>
        <taxon>Eubacteriales</taxon>
        <taxon>Peptococcaceae</taxon>
        <taxon>Peptococcus</taxon>
    </lineage>
</organism>
<feature type="binding site" evidence="15">
    <location>
        <begin position="199"/>
        <end position="201"/>
    </location>
    <ligand>
        <name>uracil</name>
        <dbReference type="ChEBI" id="CHEBI:17568"/>
    </ligand>
</feature>
<feature type="binding site" evidence="15">
    <location>
        <position position="194"/>
    </location>
    <ligand>
        <name>uracil</name>
        <dbReference type="ChEBI" id="CHEBI:17568"/>
    </ligand>
</feature>
<dbReference type="OrthoDB" id="9781675at2"/>
<dbReference type="STRING" id="2741.SAMN04489866_10448"/>
<feature type="binding site" evidence="15">
    <location>
        <position position="79"/>
    </location>
    <ligand>
        <name>5-phospho-alpha-D-ribose 1-diphosphate</name>
        <dbReference type="ChEBI" id="CHEBI:58017"/>
    </ligand>
</feature>
<dbReference type="CDD" id="cd06223">
    <property type="entry name" value="PRTases_typeI"/>
    <property type="match status" value="1"/>
</dbReference>
<dbReference type="PANTHER" id="PTHR32315:SF4">
    <property type="entry name" value="URACIL PHOSPHORIBOSYLTRANSFERASE, CHLOROPLASTIC"/>
    <property type="match status" value="1"/>
</dbReference>
<dbReference type="GO" id="GO:0005525">
    <property type="term" value="F:GTP binding"/>
    <property type="evidence" value="ECO:0007669"/>
    <property type="project" value="UniProtKB-KW"/>
</dbReference>
<dbReference type="HAMAP" id="MF_01218_B">
    <property type="entry name" value="Upp_B"/>
    <property type="match status" value="1"/>
</dbReference>
<dbReference type="GO" id="GO:0004845">
    <property type="term" value="F:uracil phosphoribosyltransferase activity"/>
    <property type="evidence" value="ECO:0007669"/>
    <property type="project" value="UniProtKB-UniRule"/>
</dbReference>
<feature type="domain" description="Phosphoribosyltransferase" evidence="16">
    <location>
        <begin position="7"/>
        <end position="208"/>
    </location>
</feature>
<dbReference type="RefSeq" id="WP_091791514.1">
    <property type="nucleotide sequence ID" value="NZ_FNAF01000004.1"/>
</dbReference>
<dbReference type="InterPro" id="IPR000836">
    <property type="entry name" value="PRTase_dom"/>
</dbReference>
<dbReference type="GO" id="GO:0006223">
    <property type="term" value="P:uracil salvage"/>
    <property type="evidence" value="ECO:0007669"/>
    <property type="project" value="InterPro"/>
</dbReference>
<comment type="function">
    <text evidence="12 15">Catalyzes the conversion of uracil and 5-phospho-alpha-D-ribose 1-diphosphate (PRPP) to UMP and diphosphate.</text>
</comment>
<gene>
    <name evidence="15" type="primary">upp</name>
    <name evidence="17" type="ORF">SAMN04489866_10448</name>
</gene>
<feature type="binding site" evidence="15">
    <location>
        <position position="104"/>
    </location>
    <ligand>
        <name>5-phospho-alpha-D-ribose 1-diphosphate</name>
        <dbReference type="ChEBI" id="CHEBI:58017"/>
    </ligand>
</feature>
<evidence type="ECO:0000256" key="7">
    <source>
        <dbReference type="ARBA" id="ARBA00022741"/>
    </source>
</evidence>
<evidence type="ECO:0000256" key="13">
    <source>
        <dbReference type="ARBA" id="ARBA00072146"/>
    </source>
</evidence>
<dbReference type="NCBIfam" id="TIGR01091">
    <property type="entry name" value="upp"/>
    <property type="match status" value="1"/>
</dbReference>
<keyword evidence="9 15" id="KW-0342">GTP-binding</keyword>
<comment type="cofactor">
    <cofactor evidence="15">
        <name>Mg(2+)</name>
        <dbReference type="ChEBI" id="CHEBI:18420"/>
    </cofactor>
    <text evidence="15">Binds 1 Mg(2+) ion per subunit. The magnesium is bound as Mg-PRPP.</text>
</comment>
<sequence length="211" mass="23191">MGFTHIFDHPLIHHKISFLRDKNTPSPQFRQMVNEIAMLMAYEISRDFPLVKATVETPLTTTECQRLADQSVILVPILRAGLGMLEGFQFVVPTACVGHIGMARNEETLVPEPYYHKLPAHVTEAHVIVLDPMLATGGSACNAISFLKSQGAKDITFAAILGTDIGLQRVHDEHPEVNVYLAEKDPILNEHGYIVPGLGDAGDRIFGTVNP</sequence>
<feature type="binding site" evidence="15">
    <location>
        <begin position="131"/>
        <end position="139"/>
    </location>
    <ligand>
        <name>5-phospho-alpha-D-ribose 1-diphosphate</name>
        <dbReference type="ChEBI" id="CHEBI:58017"/>
    </ligand>
</feature>
<dbReference type="Pfam" id="PF14681">
    <property type="entry name" value="UPRTase"/>
    <property type="match status" value="1"/>
</dbReference>
<dbReference type="SUPFAM" id="SSF53271">
    <property type="entry name" value="PRTase-like"/>
    <property type="match status" value="1"/>
</dbReference>
<evidence type="ECO:0000256" key="6">
    <source>
        <dbReference type="ARBA" id="ARBA00022679"/>
    </source>
</evidence>
<dbReference type="PANTHER" id="PTHR32315">
    <property type="entry name" value="ADENINE PHOSPHORIBOSYLTRANSFERASE"/>
    <property type="match status" value="1"/>
</dbReference>
<evidence type="ECO:0000256" key="10">
    <source>
        <dbReference type="ARBA" id="ARBA00031082"/>
    </source>
</evidence>
<protein>
    <recommendedName>
        <fullName evidence="13 15">Uracil phosphoribosyltransferase</fullName>
        <ecNumber evidence="3 15">2.4.2.9</ecNumber>
    </recommendedName>
    <alternativeName>
        <fullName evidence="10 15">UMP pyrophosphorylase</fullName>
    </alternativeName>
    <alternativeName>
        <fullName evidence="14 15">UPRTase</fullName>
    </alternativeName>
</protein>
<dbReference type="InterPro" id="IPR034332">
    <property type="entry name" value="Upp_B"/>
</dbReference>
<comment type="activity regulation">
    <text evidence="15">Allosterically activated by GTP.</text>
</comment>
<keyword evidence="6 15" id="KW-0808">Transferase</keyword>
<keyword evidence="4 15" id="KW-0021">Allosteric enzyme</keyword>
<dbReference type="Gene3D" id="3.40.50.2020">
    <property type="match status" value="1"/>
</dbReference>
<reference evidence="17 18" key="1">
    <citation type="submission" date="2016-10" db="EMBL/GenBank/DDBJ databases">
        <authorList>
            <person name="de Groot N.N."/>
        </authorList>
    </citation>
    <scope>NUCLEOTIDE SEQUENCE [LARGE SCALE GENOMIC DNA]</scope>
    <source>
        <strain evidence="17 18">DSM 20475</strain>
    </source>
</reference>
<comment type="similarity">
    <text evidence="2 15">Belongs to the UPRTase family.</text>
</comment>
<dbReference type="EC" id="2.4.2.9" evidence="3 15"/>
<evidence type="ECO:0000256" key="5">
    <source>
        <dbReference type="ARBA" id="ARBA00022676"/>
    </source>
</evidence>
<evidence type="ECO:0000256" key="14">
    <source>
        <dbReference type="ARBA" id="ARBA00079807"/>
    </source>
</evidence>
<comment type="catalytic activity">
    <reaction evidence="11 15">
        <text>UMP + diphosphate = 5-phospho-alpha-D-ribose 1-diphosphate + uracil</text>
        <dbReference type="Rhea" id="RHEA:13017"/>
        <dbReference type="ChEBI" id="CHEBI:17568"/>
        <dbReference type="ChEBI" id="CHEBI:33019"/>
        <dbReference type="ChEBI" id="CHEBI:57865"/>
        <dbReference type="ChEBI" id="CHEBI:58017"/>
        <dbReference type="EC" id="2.4.2.9"/>
    </reaction>
</comment>
<keyword evidence="7 15" id="KW-0547">Nucleotide-binding</keyword>
<evidence type="ECO:0000256" key="2">
    <source>
        <dbReference type="ARBA" id="ARBA00009516"/>
    </source>
</evidence>
<dbReference type="InterPro" id="IPR005765">
    <property type="entry name" value="UPRT"/>
</dbReference>
<dbReference type="GO" id="GO:0000287">
    <property type="term" value="F:magnesium ion binding"/>
    <property type="evidence" value="ECO:0007669"/>
    <property type="project" value="UniProtKB-UniRule"/>
</dbReference>
<dbReference type="FunFam" id="3.40.50.2020:FF:000003">
    <property type="entry name" value="Uracil phosphoribosyltransferase"/>
    <property type="match status" value="1"/>
</dbReference>
<evidence type="ECO:0000313" key="17">
    <source>
        <dbReference type="EMBL" id="SDD53436.1"/>
    </source>
</evidence>
<keyword evidence="18" id="KW-1185">Reference proteome</keyword>
<dbReference type="Proteomes" id="UP000198995">
    <property type="component" value="Unassembled WGS sequence"/>
</dbReference>
<accession>A0A1G6VKQ3</accession>
<keyword evidence="8 15" id="KW-0460">Magnesium</keyword>